<sequence>TVVVKIASKADDGLNVLILPKESPAFLPKTHLSDHVSNCELLWHCLQEGDELTGLMGLGTLKGKTILTRKPALISFMEKEPGAKEFSDLQIGMLLTGFVKNIMPYGVFVELPCGLVGLVPLSKMSDKFVTNVNDHFTVGQTVVAEVTNIDEEKKRFLLTLKMSRCALDDRSAESFARLSQCMKEIQLSRSLLARHGTILCE</sequence>
<accession>A0ABN9M8B9</accession>
<dbReference type="Proteomes" id="UP001176940">
    <property type="component" value="Unassembled WGS sequence"/>
</dbReference>
<comment type="caution">
    <text evidence="2">The sequence shown here is derived from an EMBL/GenBank/DDBJ whole genome shotgun (WGS) entry which is preliminary data.</text>
</comment>
<dbReference type="EMBL" id="CAUEEQ010051477">
    <property type="protein sequence ID" value="CAJ0961081.1"/>
    <property type="molecule type" value="Genomic_DNA"/>
</dbReference>
<dbReference type="PROSITE" id="PS50126">
    <property type="entry name" value="S1"/>
    <property type="match status" value="1"/>
</dbReference>
<protein>
    <recommendedName>
        <fullName evidence="1">S1 motif domain-containing protein</fullName>
    </recommendedName>
</protein>
<dbReference type="PANTHER" id="PTHR23270:SF10">
    <property type="entry name" value="PROTEIN RRP5 HOMOLOG"/>
    <property type="match status" value="1"/>
</dbReference>
<dbReference type="CDD" id="cd04461">
    <property type="entry name" value="S1_Rrp5_repeat_hs8_sc7"/>
    <property type="match status" value="1"/>
</dbReference>
<dbReference type="SUPFAM" id="SSF50249">
    <property type="entry name" value="Nucleic acid-binding proteins"/>
    <property type="match status" value="1"/>
</dbReference>
<organism evidence="2 3">
    <name type="scientific">Ranitomeya imitator</name>
    <name type="common">mimic poison frog</name>
    <dbReference type="NCBI Taxonomy" id="111125"/>
    <lineage>
        <taxon>Eukaryota</taxon>
        <taxon>Metazoa</taxon>
        <taxon>Chordata</taxon>
        <taxon>Craniata</taxon>
        <taxon>Vertebrata</taxon>
        <taxon>Euteleostomi</taxon>
        <taxon>Amphibia</taxon>
        <taxon>Batrachia</taxon>
        <taxon>Anura</taxon>
        <taxon>Neobatrachia</taxon>
        <taxon>Hyloidea</taxon>
        <taxon>Dendrobatidae</taxon>
        <taxon>Dendrobatinae</taxon>
        <taxon>Ranitomeya</taxon>
    </lineage>
</organism>
<evidence type="ECO:0000313" key="2">
    <source>
        <dbReference type="EMBL" id="CAJ0961081.1"/>
    </source>
</evidence>
<gene>
    <name evidence="2" type="ORF">RIMI_LOCUS17550828</name>
</gene>
<feature type="non-terminal residue" evidence="2">
    <location>
        <position position="1"/>
    </location>
</feature>
<dbReference type="SMART" id="SM00316">
    <property type="entry name" value="S1"/>
    <property type="match status" value="1"/>
</dbReference>
<dbReference type="InterPro" id="IPR003029">
    <property type="entry name" value="S1_domain"/>
</dbReference>
<dbReference type="Gene3D" id="2.40.50.140">
    <property type="entry name" value="Nucleic acid-binding proteins"/>
    <property type="match status" value="1"/>
</dbReference>
<dbReference type="InterPro" id="IPR012340">
    <property type="entry name" value="NA-bd_OB-fold"/>
</dbReference>
<dbReference type="PANTHER" id="PTHR23270">
    <property type="entry name" value="PROGRAMMED CELL DEATH PROTEIN 11 PRE-RRNA PROCESSING PROTEIN RRP5"/>
    <property type="match status" value="1"/>
</dbReference>
<dbReference type="InterPro" id="IPR045209">
    <property type="entry name" value="Rrp5"/>
</dbReference>
<evidence type="ECO:0000313" key="3">
    <source>
        <dbReference type="Proteomes" id="UP001176940"/>
    </source>
</evidence>
<dbReference type="Pfam" id="PF00575">
    <property type="entry name" value="S1"/>
    <property type="match status" value="1"/>
</dbReference>
<proteinExistence type="predicted"/>
<name>A0ABN9M8B9_9NEOB</name>
<evidence type="ECO:0000259" key="1">
    <source>
        <dbReference type="PROSITE" id="PS50126"/>
    </source>
</evidence>
<keyword evidence="3" id="KW-1185">Reference proteome</keyword>
<feature type="domain" description="S1 motif" evidence="1">
    <location>
        <begin position="92"/>
        <end position="161"/>
    </location>
</feature>
<reference evidence="2" key="1">
    <citation type="submission" date="2023-07" db="EMBL/GenBank/DDBJ databases">
        <authorList>
            <person name="Stuckert A."/>
        </authorList>
    </citation>
    <scope>NUCLEOTIDE SEQUENCE</scope>
</reference>